<dbReference type="InterPro" id="IPR006008">
    <property type="entry name" value="YciB"/>
</dbReference>
<dbReference type="PANTHER" id="PTHR36917:SF1">
    <property type="entry name" value="INNER MEMBRANE-SPANNING PROTEIN YCIB"/>
    <property type="match status" value="1"/>
</dbReference>
<reference evidence="6 7" key="1">
    <citation type="submission" date="2020-06" db="EMBL/GenBank/DDBJ databases">
        <title>Sphingomonas hominis sp. nov., a member of the Sphingomonas, isolated from the hair of a 22-year-old girl.</title>
        <authorList>
            <person name="Zhang D.-F."/>
            <person name="Cui X.-W."/>
        </authorList>
    </citation>
    <scope>NUCLEOTIDE SEQUENCE [LARGE SCALE GENOMIC DNA]</scope>
    <source>
        <strain evidence="6 7">HHU CXW</strain>
    </source>
</reference>
<feature type="transmembrane region" description="Helical" evidence="5">
    <location>
        <begin position="126"/>
        <end position="146"/>
    </location>
</feature>
<evidence type="ECO:0000256" key="2">
    <source>
        <dbReference type="ARBA" id="ARBA00022692"/>
    </source>
</evidence>
<comment type="caution">
    <text evidence="6">The sequence shown here is derived from an EMBL/GenBank/DDBJ whole genome shotgun (WGS) entry which is preliminary data.</text>
</comment>
<feature type="transmembrane region" description="Helical" evidence="5">
    <location>
        <begin position="96"/>
        <end position="114"/>
    </location>
</feature>
<evidence type="ECO:0000313" key="7">
    <source>
        <dbReference type="Proteomes" id="UP000621447"/>
    </source>
</evidence>
<dbReference type="Proteomes" id="UP000621447">
    <property type="component" value="Unassembled WGS sequence"/>
</dbReference>
<evidence type="ECO:0000256" key="5">
    <source>
        <dbReference type="HAMAP-Rule" id="MF_00189"/>
    </source>
</evidence>
<feature type="transmembrane region" description="Helical" evidence="5">
    <location>
        <begin position="25"/>
        <end position="43"/>
    </location>
</feature>
<dbReference type="PANTHER" id="PTHR36917">
    <property type="entry name" value="INTRACELLULAR SEPTATION PROTEIN A-RELATED"/>
    <property type="match status" value="1"/>
</dbReference>
<evidence type="ECO:0000256" key="3">
    <source>
        <dbReference type="ARBA" id="ARBA00022989"/>
    </source>
</evidence>
<keyword evidence="4 5" id="KW-0472">Membrane</keyword>
<keyword evidence="7" id="KW-1185">Reference proteome</keyword>
<evidence type="ECO:0000256" key="4">
    <source>
        <dbReference type="ARBA" id="ARBA00023136"/>
    </source>
</evidence>
<dbReference type="EMBL" id="JABULH010000001">
    <property type="protein sequence ID" value="NTS64096.1"/>
    <property type="molecule type" value="Genomic_DNA"/>
</dbReference>
<keyword evidence="5" id="KW-0997">Cell inner membrane</keyword>
<dbReference type="RefSeq" id="WP_174192153.1">
    <property type="nucleotide sequence ID" value="NZ_JABULH010000001.1"/>
</dbReference>
<dbReference type="HAMAP" id="MF_00189">
    <property type="entry name" value="YciB"/>
    <property type="match status" value="1"/>
</dbReference>
<comment type="similarity">
    <text evidence="5">Belongs to the YciB family.</text>
</comment>
<protein>
    <recommendedName>
        <fullName evidence="5">Inner membrane-spanning protein YciB</fullName>
    </recommendedName>
</protein>
<feature type="transmembrane region" description="Helical" evidence="5">
    <location>
        <begin position="64"/>
        <end position="84"/>
    </location>
</feature>
<feature type="transmembrane region" description="Helical" evidence="5">
    <location>
        <begin position="166"/>
        <end position="184"/>
    </location>
</feature>
<proteinExistence type="inferred from homology"/>
<accession>A0ABX2JF80</accession>
<comment type="function">
    <text evidence="5">Plays a role in cell envelope biogenesis, maintenance of cell envelope integrity and membrane homeostasis.</text>
</comment>
<name>A0ABX2JF80_9SPHN</name>
<sequence length="240" mass="25946">MSTAPTQTPGPTTEPGGGIKHLVDYGPLVVFFLVNFLVPATAARGIVSHFTRALDGMAQVEMLLMARVILATAAFVIASAAALVLAKVKLGRVPPLLLISAGLVLVFGGLTMYFRDARFIQMKPTIVYALLSGVLLGGLLTHKPLLRDLLGTTYPGLNDAGWRRLTINWILFFAAMAIANEAVWRGAYALYGKSRGWDLWAIYKMWVVIPLTLIFAIANVPMLLRHGAQLGQEPPLPPEG</sequence>
<keyword evidence="1 5" id="KW-1003">Cell membrane</keyword>
<feature type="transmembrane region" description="Helical" evidence="5">
    <location>
        <begin position="205"/>
        <end position="224"/>
    </location>
</feature>
<gene>
    <name evidence="5" type="primary">yciB</name>
    <name evidence="6" type="ORF">HRV97_02840</name>
</gene>
<evidence type="ECO:0000256" key="1">
    <source>
        <dbReference type="ARBA" id="ARBA00022475"/>
    </source>
</evidence>
<dbReference type="Pfam" id="PF04279">
    <property type="entry name" value="IspA"/>
    <property type="match status" value="1"/>
</dbReference>
<organism evidence="6 7">
    <name type="scientific">Sphingomonas hominis</name>
    <dbReference type="NCBI Taxonomy" id="2741495"/>
    <lineage>
        <taxon>Bacteria</taxon>
        <taxon>Pseudomonadati</taxon>
        <taxon>Pseudomonadota</taxon>
        <taxon>Alphaproteobacteria</taxon>
        <taxon>Sphingomonadales</taxon>
        <taxon>Sphingomonadaceae</taxon>
        <taxon>Sphingomonas</taxon>
    </lineage>
</organism>
<keyword evidence="2 5" id="KW-0812">Transmembrane</keyword>
<comment type="subcellular location">
    <subcellularLocation>
        <location evidence="5">Cell inner membrane</location>
        <topology evidence="5">Multi-pass membrane protein</topology>
    </subcellularLocation>
</comment>
<evidence type="ECO:0000313" key="6">
    <source>
        <dbReference type="EMBL" id="NTS64096.1"/>
    </source>
</evidence>
<keyword evidence="3 5" id="KW-1133">Transmembrane helix</keyword>